<proteinExistence type="predicted"/>
<dbReference type="AlphaFoldDB" id="A0A919XLR2"/>
<comment type="caution">
    <text evidence="1">The sequence shown here is derived from an EMBL/GenBank/DDBJ whole genome shotgun (WGS) entry which is preliminary data.</text>
</comment>
<sequence length="170" mass="19955">MTPIMMMEKLQGYLQEITKEMFFGPRRLRPNIYLVDLPARATPDYDPDQQGTDILPVQTTLPDQRDERWPYIIIIFNNAEDTEDGYRTANIDLSFGCEGSGPDGYMDVLHLMEYVRASLLRETYEGWSFRLTRPLTMGFYEEQPDPYWIGYVSTTWEVPSIEQEVWKNGF</sequence>
<gene>
    <name evidence="1" type="ORF">J2TS6_48840</name>
</gene>
<accession>A0A919XLR2</accession>
<dbReference type="RefSeq" id="WP_212958636.1">
    <property type="nucleotide sequence ID" value="NZ_BORQ01000007.1"/>
</dbReference>
<evidence type="ECO:0000313" key="1">
    <source>
        <dbReference type="EMBL" id="GIO33743.1"/>
    </source>
</evidence>
<dbReference type="EMBL" id="BORQ01000007">
    <property type="protein sequence ID" value="GIO33743.1"/>
    <property type="molecule type" value="Genomic_DNA"/>
</dbReference>
<protein>
    <submittedName>
        <fullName evidence="1">Uncharacterized protein</fullName>
    </submittedName>
</protein>
<evidence type="ECO:0000313" key="2">
    <source>
        <dbReference type="Proteomes" id="UP000679779"/>
    </source>
</evidence>
<organism evidence="1 2">
    <name type="scientific">Paenibacillus albilobatus</name>
    <dbReference type="NCBI Taxonomy" id="2716884"/>
    <lineage>
        <taxon>Bacteria</taxon>
        <taxon>Bacillati</taxon>
        <taxon>Bacillota</taxon>
        <taxon>Bacilli</taxon>
        <taxon>Bacillales</taxon>
        <taxon>Paenibacillaceae</taxon>
        <taxon>Paenibacillus</taxon>
    </lineage>
</organism>
<keyword evidence="2" id="KW-1185">Reference proteome</keyword>
<name>A0A919XLR2_9BACL</name>
<reference evidence="1" key="1">
    <citation type="submission" date="2021-03" db="EMBL/GenBank/DDBJ databases">
        <title>Antimicrobial resistance genes in bacteria isolated from Japanese honey, and their potential for conferring macrolide and lincosamide resistance in the American foulbrood pathogen Paenibacillus larvae.</title>
        <authorList>
            <person name="Okamoto M."/>
            <person name="Kumagai M."/>
            <person name="Kanamori H."/>
            <person name="Takamatsu D."/>
        </authorList>
    </citation>
    <scope>NUCLEOTIDE SEQUENCE</scope>
    <source>
        <strain evidence="1">J2TS6</strain>
    </source>
</reference>
<dbReference type="Proteomes" id="UP000679779">
    <property type="component" value="Unassembled WGS sequence"/>
</dbReference>